<evidence type="ECO:0000313" key="2">
    <source>
        <dbReference type="Proteomes" id="UP000215158"/>
    </source>
</evidence>
<sequence>MDPRLLEYYTSELVYMRELAGEFAQAHPKIARRLGMQAGEIGDPYVERLIESFCFMSARMQLRLDADFPRLTERLLEVVYPNYTAPTPSMAVVRLFPGDTEGNLAEGMPIARGAAFISGAPGGGSTRCQFRSSQDVTLYPLEIASARLTGVPPDIPALDRYVRYGAEVRGALRLRLRTTNGAAIGSLRGLRRLPVYLAGDEQTASHLFELLHAAGIASIIGEPGQFGAAGAPFHAVGDEAVVHEGLDPGQGLLPLVSPKLHGHNLLHEFAACPSRFYFFALTGLEAGLRRVRSREAEIVVLLDRSPGALADRVDASQFALFCTPVINLFTSRSDSVEVHGRGAEFQLVPDRLAPRDYEVFSIEALYGQVSKDSEPLAFRPLYQKLTDDEGNHGRFFTLRRERTLASDSLRRYGTRTPYIGTEAFVSLVDQDELPYEQPIRYASIDAWLTNRDLPNLIPCNGVSDLTLVQSSPVRQVGLIRAPSVPRAPYAEREAAWRLIRQLNFNYLTLEARPGEASGASLRKLLQLFLAADDTAYRQQIESLVKVGSRAVTRKLPRSSDLAIGRGIACSLTVDESGLGGVSPYLLGLVLEHYLARHVSAHSFTQTDLHSVQRGRVAAWPVRMGTRGVA</sequence>
<dbReference type="PANTHER" id="PTHR35370">
    <property type="entry name" value="CYTOPLASMIC PROTEIN-RELATED-RELATED"/>
    <property type="match status" value="1"/>
</dbReference>
<accession>A0A248VPS8</accession>
<dbReference type="Pfam" id="PF05947">
    <property type="entry name" value="T6SS_TssF"/>
    <property type="match status" value="1"/>
</dbReference>
<keyword evidence="2" id="KW-1185">Reference proteome</keyword>
<evidence type="ECO:0000313" key="1">
    <source>
        <dbReference type="EMBL" id="ASW01036.1"/>
    </source>
</evidence>
<name>A0A248VPS8_9BURK</name>
<dbReference type="AlphaFoldDB" id="A0A248VPS8"/>
<proteinExistence type="predicted"/>
<dbReference type="PIRSF" id="PIRSF028304">
    <property type="entry name" value="UCP028304"/>
    <property type="match status" value="1"/>
</dbReference>
<dbReference type="EMBL" id="CP022990">
    <property type="protein sequence ID" value="ASW01036.1"/>
    <property type="molecule type" value="Genomic_DNA"/>
</dbReference>
<dbReference type="PANTHER" id="PTHR35370:SF1">
    <property type="entry name" value="TYPE VI SECRETION SYSTEM COMPONENT TSSF1"/>
    <property type="match status" value="1"/>
</dbReference>
<dbReference type="OrthoDB" id="9763676at2"/>
<dbReference type="KEGG" id="parb:CJU94_22765"/>
<dbReference type="RefSeq" id="WP_095420946.1">
    <property type="nucleotide sequence ID" value="NZ_CP022990.1"/>
</dbReference>
<gene>
    <name evidence="1" type="primary">vasA</name>
    <name evidence="1" type="ORF">CJU94_22765</name>
</gene>
<dbReference type="InterPro" id="IPR010272">
    <property type="entry name" value="T6SS_TssF"/>
</dbReference>
<dbReference type="NCBIfam" id="TIGR03359">
    <property type="entry name" value="VI_chp_6"/>
    <property type="match status" value="1"/>
</dbReference>
<reference evidence="1 2" key="1">
    <citation type="submission" date="2017-08" db="EMBL/GenBank/DDBJ databases">
        <title>Identification and genetic characteristics of simultaneous BTEX- and naphthalene-degrading Paraburkholderia sp. BN5 isolated from petroleum-contaminated soil.</title>
        <authorList>
            <person name="Lee Y."/>
            <person name="Jeon C.O."/>
        </authorList>
    </citation>
    <scope>NUCLEOTIDE SEQUENCE [LARGE SCALE GENOMIC DNA]</scope>
    <source>
        <strain evidence="1 2">BN5</strain>
    </source>
</reference>
<organism evidence="1 2">
    <name type="scientific">Paraburkholderia aromaticivorans</name>
    <dbReference type="NCBI Taxonomy" id="2026199"/>
    <lineage>
        <taxon>Bacteria</taxon>
        <taxon>Pseudomonadati</taxon>
        <taxon>Pseudomonadota</taxon>
        <taxon>Betaproteobacteria</taxon>
        <taxon>Burkholderiales</taxon>
        <taxon>Burkholderiaceae</taxon>
        <taxon>Paraburkholderia</taxon>
    </lineage>
</organism>
<dbReference type="Proteomes" id="UP000215158">
    <property type="component" value="Chromosome 2"/>
</dbReference>
<protein>
    <submittedName>
        <fullName evidence="1">Type VI secretion system ImpG/VasA family protein</fullName>
    </submittedName>
</protein>